<dbReference type="Gene3D" id="3.40.525.10">
    <property type="entry name" value="CRAL-TRIO lipid binding domain"/>
    <property type="match status" value="1"/>
</dbReference>
<evidence type="ECO:0000313" key="7">
    <source>
        <dbReference type="EMBL" id="GJJ06222.1"/>
    </source>
</evidence>
<organism evidence="7 8">
    <name type="scientific">Clathrus columnatus</name>
    <dbReference type="NCBI Taxonomy" id="1419009"/>
    <lineage>
        <taxon>Eukaryota</taxon>
        <taxon>Fungi</taxon>
        <taxon>Dikarya</taxon>
        <taxon>Basidiomycota</taxon>
        <taxon>Agaricomycotina</taxon>
        <taxon>Agaricomycetes</taxon>
        <taxon>Phallomycetidae</taxon>
        <taxon>Phallales</taxon>
        <taxon>Clathraceae</taxon>
        <taxon>Clathrus</taxon>
    </lineage>
</organism>
<protein>
    <recommendedName>
        <fullName evidence="5">Serine/threonine-protein phosphatase</fullName>
        <ecNumber evidence="5">3.1.3.16</ecNumber>
    </recommendedName>
</protein>
<evidence type="ECO:0000259" key="6">
    <source>
        <dbReference type="PROSITE" id="PS00125"/>
    </source>
</evidence>
<dbReference type="EC" id="3.1.3.16" evidence="5"/>
<dbReference type="InterPro" id="IPR047129">
    <property type="entry name" value="PPA2-like"/>
</dbReference>
<dbReference type="InterPro" id="IPR029052">
    <property type="entry name" value="Metallo-depent_PP-like"/>
</dbReference>
<dbReference type="Gene3D" id="3.60.21.10">
    <property type="match status" value="1"/>
</dbReference>
<evidence type="ECO:0000256" key="5">
    <source>
        <dbReference type="RuleBase" id="RU004273"/>
    </source>
</evidence>
<dbReference type="EMBL" id="BPWL01000001">
    <property type="protein sequence ID" value="GJJ06222.1"/>
    <property type="molecule type" value="Genomic_DNA"/>
</dbReference>
<dbReference type="Pfam" id="PF00149">
    <property type="entry name" value="Metallophos"/>
    <property type="match status" value="1"/>
</dbReference>
<keyword evidence="3" id="KW-0464">Manganese</keyword>
<evidence type="ECO:0000256" key="2">
    <source>
        <dbReference type="ARBA" id="ARBA00022801"/>
    </source>
</evidence>
<dbReference type="InterPro" id="IPR004843">
    <property type="entry name" value="Calcineurin-like_PHP"/>
</dbReference>
<dbReference type="PRINTS" id="PR00114">
    <property type="entry name" value="STPHPHTASE"/>
</dbReference>
<comment type="caution">
    <text evidence="7">The sequence shown here is derived from an EMBL/GenBank/DDBJ whole genome shotgun (WGS) entry which is preliminary data.</text>
</comment>
<evidence type="ECO:0000256" key="1">
    <source>
        <dbReference type="ARBA" id="ARBA00022723"/>
    </source>
</evidence>
<sequence>MAPFDLDACISQLLRKQLLHEALLREICAKTKEVLMRESNVVHVSAPVTVVGDIHGQFYDLIEIFRIGGYAPNTNYLFLGDYVDRGLFSVETISLLTCLKLRYPDRVQLIRGNHESRAVTQSYGFYTECLRKYGSAHVWTYFTDMFDFLTLSVVIDDRIFCVHGGLSPSIHSIDQIKVVDRFREIPHEGPMADLVWSDPDPDKEDFAISPRGAGYTFGSGIVRKFLETNRMSHILRAHQLCMEGFSVLYDNHLSTVWSAPNYCYRCGNLASILEVGPGEGAMHFNVFEAAPENERDGPSHQAAQNAKELHLENATEEWLKVWIADRGSIFRMFKKHGFELEETIVYCEHTLRWRISEKEILQFYSEHDDTPRCIQSLPNGTRDVFRRPAVLIRPSMIQKDISKAKEEIICVYEEIRQRLAFLNHLQESGCLQFVIIIDTKNASFRTSISISIDF</sequence>
<dbReference type="Proteomes" id="UP001050691">
    <property type="component" value="Unassembled WGS sequence"/>
</dbReference>
<comment type="similarity">
    <text evidence="5">Belongs to the PPP phosphatase family.</text>
</comment>
<dbReference type="SMART" id="SM00156">
    <property type="entry name" value="PP2Ac"/>
    <property type="match status" value="1"/>
</dbReference>
<comment type="catalytic activity">
    <reaction evidence="4 5">
        <text>O-phospho-L-threonyl-[protein] + H2O = L-threonyl-[protein] + phosphate</text>
        <dbReference type="Rhea" id="RHEA:47004"/>
        <dbReference type="Rhea" id="RHEA-COMP:11060"/>
        <dbReference type="Rhea" id="RHEA-COMP:11605"/>
        <dbReference type="ChEBI" id="CHEBI:15377"/>
        <dbReference type="ChEBI" id="CHEBI:30013"/>
        <dbReference type="ChEBI" id="CHEBI:43474"/>
        <dbReference type="ChEBI" id="CHEBI:61977"/>
        <dbReference type="EC" id="3.1.3.16"/>
    </reaction>
</comment>
<gene>
    <name evidence="7" type="ORF">Clacol_000412</name>
</gene>
<keyword evidence="2 5" id="KW-0378">Hydrolase</keyword>
<dbReference type="SUPFAM" id="SSF56300">
    <property type="entry name" value="Metallo-dependent phosphatases"/>
    <property type="match status" value="1"/>
</dbReference>
<evidence type="ECO:0000313" key="8">
    <source>
        <dbReference type="Proteomes" id="UP001050691"/>
    </source>
</evidence>
<name>A0AAV4ZYP6_9AGAM</name>
<dbReference type="PROSITE" id="PS00125">
    <property type="entry name" value="SER_THR_PHOSPHATASE"/>
    <property type="match status" value="1"/>
</dbReference>
<keyword evidence="8" id="KW-1185">Reference proteome</keyword>
<accession>A0AAV4ZYP6</accession>
<dbReference type="PANTHER" id="PTHR45619">
    <property type="entry name" value="SERINE/THREONINE-PROTEIN PHOSPHATASE PP2A-RELATED"/>
    <property type="match status" value="1"/>
</dbReference>
<dbReference type="InterPro" id="IPR006186">
    <property type="entry name" value="Ser/Thr-sp_prot-phosphatase"/>
</dbReference>
<reference evidence="7" key="1">
    <citation type="submission" date="2021-10" db="EMBL/GenBank/DDBJ databases">
        <title>De novo Genome Assembly of Clathrus columnatus (Basidiomycota, Fungi) Using Illumina and Nanopore Sequence Data.</title>
        <authorList>
            <person name="Ogiso-Tanaka E."/>
            <person name="Itagaki H."/>
            <person name="Hosoya T."/>
            <person name="Hosaka K."/>
        </authorList>
    </citation>
    <scope>NUCLEOTIDE SEQUENCE</scope>
    <source>
        <strain evidence="7">MO-923</strain>
    </source>
</reference>
<proteinExistence type="inferred from homology"/>
<keyword evidence="1" id="KW-0479">Metal-binding</keyword>
<dbReference type="CDD" id="cd07415">
    <property type="entry name" value="MPP_PP2A_PP4_PP6"/>
    <property type="match status" value="1"/>
</dbReference>
<dbReference type="InterPro" id="IPR036865">
    <property type="entry name" value="CRAL-TRIO_dom_sf"/>
</dbReference>
<dbReference type="AlphaFoldDB" id="A0AAV4ZYP6"/>
<feature type="domain" description="Serine/threonine specific protein phosphatases" evidence="6">
    <location>
        <begin position="110"/>
        <end position="115"/>
    </location>
</feature>
<dbReference type="GO" id="GO:0004722">
    <property type="term" value="F:protein serine/threonine phosphatase activity"/>
    <property type="evidence" value="ECO:0007669"/>
    <property type="project" value="UniProtKB-EC"/>
</dbReference>
<dbReference type="GO" id="GO:0046872">
    <property type="term" value="F:metal ion binding"/>
    <property type="evidence" value="ECO:0007669"/>
    <property type="project" value="UniProtKB-KW"/>
</dbReference>
<evidence type="ECO:0000256" key="4">
    <source>
        <dbReference type="ARBA" id="ARBA00048336"/>
    </source>
</evidence>
<evidence type="ECO:0000256" key="3">
    <source>
        <dbReference type="ARBA" id="ARBA00023211"/>
    </source>
</evidence>